<name>A0A1C5A3I9_9ACTN</name>
<dbReference type="Proteomes" id="UP000183585">
    <property type="component" value="Unassembled WGS sequence"/>
</dbReference>
<gene>
    <name evidence="1" type="ORF">GA0070563_11156</name>
</gene>
<evidence type="ECO:0000313" key="1">
    <source>
        <dbReference type="EMBL" id="SCF39719.1"/>
    </source>
</evidence>
<sequence>MNCKSCRKPCSSVSIDETGTLGKCGHCGDWTFDASRTSSTGVNVSGISVNGTCAIGNGAVAIGSTGGDWKKDTKKGRR</sequence>
<evidence type="ECO:0000313" key="2">
    <source>
        <dbReference type="Proteomes" id="UP000183585"/>
    </source>
</evidence>
<dbReference type="EMBL" id="FMCT01000011">
    <property type="protein sequence ID" value="SCF39719.1"/>
    <property type="molecule type" value="Genomic_DNA"/>
</dbReference>
<dbReference type="RefSeq" id="WP_074476586.1">
    <property type="nucleotide sequence ID" value="NZ_FMCT01000011.1"/>
</dbReference>
<keyword evidence="2" id="KW-1185">Reference proteome</keyword>
<dbReference type="AlphaFoldDB" id="A0A1C5A3I9"/>
<organism evidence="1 2">
    <name type="scientific">Micromonospora carbonacea</name>
    <dbReference type="NCBI Taxonomy" id="47853"/>
    <lineage>
        <taxon>Bacteria</taxon>
        <taxon>Bacillati</taxon>
        <taxon>Actinomycetota</taxon>
        <taxon>Actinomycetes</taxon>
        <taxon>Micromonosporales</taxon>
        <taxon>Micromonosporaceae</taxon>
        <taxon>Micromonospora</taxon>
    </lineage>
</organism>
<accession>A0A1C5A3I9</accession>
<dbReference type="STRING" id="47853.TK50_00645"/>
<protein>
    <submittedName>
        <fullName evidence="1">Uncharacterized protein</fullName>
    </submittedName>
</protein>
<reference evidence="2" key="1">
    <citation type="submission" date="2016-06" db="EMBL/GenBank/DDBJ databases">
        <authorList>
            <person name="Varghese N."/>
            <person name="Submissions Spin"/>
        </authorList>
    </citation>
    <scope>NUCLEOTIDE SEQUENCE [LARGE SCALE GENOMIC DNA]</scope>
    <source>
        <strain evidence="2">DSM 43168</strain>
    </source>
</reference>
<proteinExistence type="predicted"/>